<name>A0A830C2D5_9LAMI</name>
<accession>A0A830C2D5</accession>
<evidence type="ECO:0000313" key="2">
    <source>
        <dbReference type="EMBL" id="GFP93790.1"/>
    </source>
</evidence>
<organism evidence="2 3">
    <name type="scientific">Phtheirospermum japonicum</name>
    <dbReference type="NCBI Taxonomy" id="374723"/>
    <lineage>
        <taxon>Eukaryota</taxon>
        <taxon>Viridiplantae</taxon>
        <taxon>Streptophyta</taxon>
        <taxon>Embryophyta</taxon>
        <taxon>Tracheophyta</taxon>
        <taxon>Spermatophyta</taxon>
        <taxon>Magnoliopsida</taxon>
        <taxon>eudicotyledons</taxon>
        <taxon>Gunneridae</taxon>
        <taxon>Pentapetalae</taxon>
        <taxon>asterids</taxon>
        <taxon>lamiids</taxon>
        <taxon>Lamiales</taxon>
        <taxon>Orobanchaceae</taxon>
        <taxon>Orobanchaceae incertae sedis</taxon>
        <taxon>Phtheirospermum</taxon>
    </lineage>
</organism>
<dbReference type="InterPro" id="IPR050942">
    <property type="entry name" value="F-box_BR-signaling"/>
</dbReference>
<keyword evidence="3" id="KW-1185">Reference proteome</keyword>
<evidence type="ECO:0000259" key="1">
    <source>
        <dbReference type="Pfam" id="PF03478"/>
    </source>
</evidence>
<protein>
    <recommendedName>
        <fullName evidence="1">KIB1-4 beta-propeller domain-containing protein</fullName>
    </recommendedName>
</protein>
<gene>
    <name evidence="2" type="ORF">PHJA_001523400</name>
</gene>
<dbReference type="PANTHER" id="PTHR44259:SF37">
    <property type="entry name" value="DUF1618 DOMAIN-CONTAINING PROTEIN"/>
    <property type="match status" value="1"/>
</dbReference>
<reference evidence="2" key="1">
    <citation type="submission" date="2020-07" db="EMBL/GenBank/DDBJ databases">
        <title>Ethylene signaling mediates host invasion by parasitic plants.</title>
        <authorList>
            <person name="Yoshida S."/>
        </authorList>
    </citation>
    <scope>NUCLEOTIDE SEQUENCE</scope>
    <source>
        <strain evidence="2">Okayama</strain>
    </source>
</reference>
<dbReference type="InterPro" id="IPR005174">
    <property type="entry name" value="KIB1-4_b-propeller"/>
</dbReference>
<dbReference type="AlphaFoldDB" id="A0A830C2D5"/>
<dbReference type="PANTHER" id="PTHR44259">
    <property type="entry name" value="OS07G0183000 PROTEIN-RELATED"/>
    <property type="match status" value="1"/>
</dbReference>
<proteinExistence type="predicted"/>
<comment type="caution">
    <text evidence="2">The sequence shown here is derived from an EMBL/GenBank/DDBJ whole genome shotgun (WGS) entry which is preliminary data.</text>
</comment>
<feature type="domain" description="KIB1-4 beta-propeller" evidence="1">
    <location>
        <begin position="5"/>
        <end position="62"/>
    </location>
</feature>
<evidence type="ECO:0000313" key="3">
    <source>
        <dbReference type="Proteomes" id="UP000653305"/>
    </source>
</evidence>
<dbReference type="Proteomes" id="UP000653305">
    <property type="component" value="Unassembled WGS sequence"/>
</dbReference>
<dbReference type="OrthoDB" id="722989at2759"/>
<dbReference type="EMBL" id="BMAC01000325">
    <property type="protein sequence ID" value="GFP93790.1"/>
    <property type="molecule type" value="Genomic_DNA"/>
</dbReference>
<dbReference type="Pfam" id="PF03478">
    <property type="entry name" value="Beta-prop_KIB1-4"/>
    <property type="match status" value="1"/>
</dbReference>
<sequence>MGEGSLDGLAMFVGRSHSFAVRAAEYPGLNPNSIYFTDHWLLTSPRSPVDSAYGGHDIGIFDYKNKTIYPCYYPIDVQSFKRIMPALLWFTPIPSPHPCFSN</sequence>